<accession>A0A6J7FYK6</accession>
<sequence length="374" mass="40853">MTDVDHERTPLRLTGGRFDDASAGAEVGFPLEVITELARYERLLIQVARGIWKNTHPKRIRAPKRFDQKLRLRLVTVDRGSVMPVLAPNEQLADPQLFDPDGLYQRSHELVADALAAVVDEKPLPADFPLEATASLVQFGSSFRDDERCTLRRRSGGAVTYSQAARRHLVKITAEDNIQIDGELVGRVTQLRPNLQDFHFLIRGGARVTGKYHQQSRFEELRPVVDADDKAAFVRLACTFSKDSLGRVAAIDDVREVETVVGSEDAMAAELRGLLELEAGWHDGAGAAPTEAAVEWARDFAAELNVSTDALGLFPTLEGGVLAEMQIDARRWSLEVEPDGSPFVASAGPDEAPSVSEPGGAADAARALEAFLHD</sequence>
<reference evidence="2" key="1">
    <citation type="submission" date="2020-05" db="EMBL/GenBank/DDBJ databases">
        <authorList>
            <person name="Chiriac C."/>
            <person name="Salcher M."/>
            <person name="Ghai R."/>
            <person name="Kavagutti S V."/>
        </authorList>
    </citation>
    <scope>NUCLEOTIDE SEQUENCE</scope>
</reference>
<proteinExistence type="predicted"/>
<organism evidence="2">
    <name type="scientific">freshwater metagenome</name>
    <dbReference type="NCBI Taxonomy" id="449393"/>
    <lineage>
        <taxon>unclassified sequences</taxon>
        <taxon>metagenomes</taxon>
        <taxon>ecological metagenomes</taxon>
    </lineage>
</organism>
<feature type="region of interest" description="Disordered" evidence="1">
    <location>
        <begin position="340"/>
        <end position="361"/>
    </location>
</feature>
<name>A0A6J7FYK6_9ZZZZ</name>
<dbReference type="AlphaFoldDB" id="A0A6J7FYK6"/>
<dbReference type="EMBL" id="CAFBMK010000012">
    <property type="protein sequence ID" value="CAB4897690.1"/>
    <property type="molecule type" value="Genomic_DNA"/>
</dbReference>
<protein>
    <submittedName>
        <fullName evidence="2">Unannotated protein</fullName>
    </submittedName>
</protein>
<gene>
    <name evidence="2" type="ORF">UFOPK3564_00394</name>
</gene>
<evidence type="ECO:0000313" key="2">
    <source>
        <dbReference type="EMBL" id="CAB4897690.1"/>
    </source>
</evidence>
<evidence type="ECO:0000256" key="1">
    <source>
        <dbReference type="SAM" id="MobiDB-lite"/>
    </source>
</evidence>